<evidence type="ECO:0000259" key="6">
    <source>
        <dbReference type="Pfam" id="PF22740"/>
    </source>
</evidence>
<dbReference type="Gene3D" id="3.40.50.300">
    <property type="entry name" value="P-loop containing nucleotide triphosphate hydrolases"/>
    <property type="match status" value="1"/>
</dbReference>
<dbReference type="AlphaFoldDB" id="A0A7W4Z6Q9"/>
<keyword evidence="3 4" id="KW-0342">GTP-binding</keyword>
<keyword evidence="8" id="KW-1185">Reference proteome</keyword>
<comment type="caution">
    <text evidence="7">The sequence shown here is derived from an EMBL/GenBank/DDBJ whole genome shotgun (WGS) entry which is preliminary data.</text>
</comment>
<dbReference type="RefSeq" id="WP_183409757.1">
    <property type="nucleotide sequence ID" value="NZ_JACHWY010000001.1"/>
</dbReference>
<dbReference type="HAMAP" id="MF_00636">
    <property type="entry name" value="RapZ_like"/>
    <property type="match status" value="1"/>
</dbReference>
<dbReference type="InterPro" id="IPR053931">
    <property type="entry name" value="RapZ_C"/>
</dbReference>
<dbReference type="EMBL" id="JACHWY010000001">
    <property type="protein sequence ID" value="MBB3047116.1"/>
    <property type="molecule type" value="Genomic_DNA"/>
</dbReference>
<feature type="binding site" evidence="4">
    <location>
        <begin position="60"/>
        <end position="63"/>
    </location>
    <ligand>
        <name>GTP</name>
        <dbReference type="ChEBI" id="CHEBI:37565"/>
    </ligand>
</feature>
<dbReference type="PANTHER" id="PTHR30448">
    <property type="entry name" value="RNASE ADAPTER PROTEIN RAPZ"/>
    <property type="match status" value="1"/>
</dbReference>
<gene>
    <name evidence="7" type="ORF">FHR99_001352</name>
</gene>
<evidence type="ECO:0000313" key="8">
    <source>
        <dbReference type="Proteomes" id="UP000537130"/>
    </source>
</evidence>
<dbReference type="Proteomes" id="UP000537130">
    <property type="component" value="Unassembled WGS sequence"/>
</dbReference>
<evidence type="ECO:0000256" key="2">
    <source>
        <dbReference type="ARBA" id="ARBA00022840"/>
    </source>
</evidence>
<dbReference type="PANTHER" id="PTHR30448:SF0">
    <property type="entry name" value="RNASE ADAPTER PROTEIN RAPZ"/>
    <property type="match status" value="1"/>
</dbReference>
<protein>
    <submittedName>
        <fullName evidence="7">UPF0042 nucleotide-binding protein</fullName>
    </submittedName>
</protein>
<dbReference type="GO" id="GO:0005524">
    <property type="term" value="F:ATP binding"/>
    <property type="evidence" value="ECO:0007669"/>
    <property type="project" value="UniProtKB-UniRule"/>
</dbReference>
<proteinExistence type="inferred from homology"/>
<sequence>MKLVIISGRSGSGKSSALNQLEDEGYFCIDNLPLSLLGDLVRELSASEQSEYHHAAVCIDARNTPSELAHFDRIIGEIKPHVDLQIVVLDADDQTLVKRFSETRRRHPLSNKQVALAEALHTERQRLEPILSAADLTIDTSGLTIHELRSAIRERLIEGEAIGMAVQILSFGFKRGLPVDADFVFDLRMLPNPHWDDSLRAQTGRDEGVQNFLEEKPDVAQMFVMIRDFLTTWLPELAKGNRSYVTVALGCTGGQHRSVYMAEKLAKALADQPFNLQIRHRELQDKHPG</sequence>
<organism evidence="7 8">
    <name type="scientific">Litorivivens lipolytica</name>
    <dbReference type="NCBI Taxonomy" id="1524264"/>
    <lineage>
        <taxon>Bacteria</taxon>
        <taxon>Pseudomonadati</taxon>
        <taxon>Pseudomonadota</taxon>
        <taxon>Gammaproteobacteria</taxon>
        <taxon>Litorivivens</taxon>
    </lineage>
</organism>
<keyword evidence="1 4" id="KW-0547">Nucleotide-binding</keyword>
<evidence type="ECO:0000259" key="5">
    <source>
        <dbReference type="Pfam" id="PF03668"/>
    </source>
</evidence>
<dbReference type="NCBIfam" id="NF003828">
    <property type="entry name" value="PRK05416.1"/>
    <property type="match status" value="1"/>
</dbReference>
<feature type="binding site" evidence="4">
    <location>
        <begin position="8"/>
        <end position="15"/>
    </location>
    <ligand>
        <name>ATP</name>
        <dbReference type="ChEBI" id="CHEBI:30616"/>
    </ligand>
</feature>
<reference evidence="7 8" key="1">
    <citation type="submission" date="2020-08" db="EMBL/GenBank/DDBJ databases">
        <title>Genomic Encyclopedia of Type Strains, Phase III (KMG-III): the genomes of soil and plant-associated and newly described type strains.</title>
        <authorList>
            <person name="Whitman W."/>
        </authorList>
    </citation>
    <scope>NUCLEOTIDE SEQUENCE [LARGE SCALE GENOMIC DNA]</scope>
    <source>
        <strain evidence="7 8">CECT 8654</strain>
    </source>
</reference>
<dbReference type="Pfam" id="PF03668">
    <property type="entry name" value="RapZ-like_N"/>
    <property type="match status" value="1"/>
</dbReference>
<evidence type="ECO:0000256" key="3">
    <source>
        <dbReference type="ARBA" id="ARBA00023134"/>
    </source>
</evidence>
<dbReference type="InterPro" id="IPR027417">
    <property type="entry name" value="P-loop_NTPase"/>
</dbReference>
<evidence type="ECO:0000256" key="4">
    <source>
        <dbReference type="HAMAP-Rule" id="MF_00636"/>
    </source>
</evidence>
<feature type="domain" description="RapZ C-terminal" evidence="6">
    <location>
        <begin position="164"/>
        <end position="283"/>
    </location>
</feature>
<feature type="domain" description="RapZ-like N-terminal" evidence="5">
    <location>
        <begin position="1"/>
        <end position="156"/>
    </location>
</feature>
<accession>A0A7W4Z6Q9</accession>
<evidence type="ECO:0000256" key="1">
    <source>
        <dbReference type="ARBA" id="ARBA00022741"/>
    </source>
</evidence>
<evidence type="ECO:0000313" key="7">
    <source>
        <dbReference type="EMBL" id="MBB3047116.1"/>
    </source>
</evidence>
<dbReference type="PIRSF" id="PIRSF005052">
    <property type="entry name" value="P-loopkin"/>
    <property type="match status" value="1"/>
</dbReference>
<dbReference type="InterPro" id="IPR005337">
    <property type="entry name" value="RapZ-like"/>
</dbReference>
<keyword evidence="2 4" id="KW-0067">ATP-binding</keyword>
<dbReference type="InterPro" id="IPR053930">
    <property type="entry name" value="RapZ-like_N"/>
</dbReference>
<dbReference type="SUPFAM" id="SSF52540">
    <property type="entry name" value="P-loop containing nucleoside triphosphate hydrolases"/>
    <property type="match status" value="1"/>
</dbReference>
<dbReference type="Pfam" id="PF22740">
    <property type="entry name" value="PapZ_C"/>
    <property type="match status" value="1"/>
</dbReference>
<dbReference type="GO" id="GO:0005525">
    <property type="term" value="F:GTP binding"/>
    <property type="evidence" value="ECO:0007669"/>
    <property type="project" value="UniProtKB-UniRule"/>
</dbReference>
<name>A0A7W4Z6Q9_9GAMM</name>